<keyword evidence="5 6" id="KW-0472">Membrane</keyword>
<reference evidence="7" key="1">
    <citation type="submission" date="2018-05" db="EMBL/GenBank/DDBJ databases">
        <authorList>
            <person name="Lanie J.A."/>
            <person name="Ng W.-L."/>
            <person name="Kazmierczak K.M."/>
            <person name="Andrzejewski T.M."/>
            <person name="Davidsen T.M."/>
            <person name="Wayne K.J."/>
            <person name="Tettelin H."/>
            <person name="Glass J.I."/>
            <person name="Rusch D."/>
            <person name="Podicherti R."/>
            <person name="Tsui H.-C.T."/>
            <person name="Winkler M.E."/>
        </authorList>
    </citation>
    <scope>NUCLEOTIDE SEQUENCE</scope>
</reference>
<evidence type="ECO:0000256" key="3">
    <source>
        <dbReference type="ARBA" id="ARBA00022692"/>
    </source>
</evidence>
<keyword evidence="2" id="KW-0813">Transport</keyword>
<dbReference type="AlphaFoldDB" id="A0A381YS90"/>
<feature type="transmembrane region" description="Helical" evidence="6">
    <location>
        <begin position="438"/>
        <end position="461"/>
    </location>
</feature>
<feature type="transmembrane region" description="Helical" evidence="6">
    <location>
        <begin position="184"/>
        <end position="204"/>
    </location>
</feature>
<dbReference type="NCBIfam" id="NF037979">
    <property type="entry name" value="Na_transp"/>
    <property type="match status" value="1"/>
</dbReference>
<evidence type="ECO:0000256" key="2">
    <source>
        <dbReference type="ARBA" id="ARBA00022448"/>
    </source>
</evidence>
<gene>
    <name evidence="7" type="ORF">METZ01_LOCUS132739</name>
</gene>
<dbReference type="PRINTS" id="PR00176">
    <property type="entry name" value="NANEUSMPORT"/>
</dbReference>
<dbReference type="SUPFAM" id="SSF161070">
    <property type="entry name" value="SNF-like"/>
    <property type="match status" value="1"/>
</dbReference>
<feature type="transmembrane region" description="Helical" evidence="6">
    <location>
        <begin position="47"/>
        <end position="67"/>
    </location>
</feature>
<protein>
    <recommendedName>
        <fullName evidence="8">Transporter</fullName>
    </recommendedName>
</protein>
<accession>A0A381YS90</accession>
<comment type="subcellular location">
    <subcellularLocation>
        <location evidence="1">Membrane</location>
        <topology evidence="1">Multi-pass membrane protein</topology>
    </subcellularLocation>
</comment>
<feature type="transmembrane region" description="Helical" evidence="6">
    <location>
        <begin position="20"/>
        <end position="41"/>
    </location>
</feature>
<evidence type="ECO:0000313" key="7">
    <source>
        <dbReference type="EMBL" id="SVA79885.1"/>
    </source>
</evidence>
<evidence type="ECO:0000256" key="6">
    <source>
        <dbReference type="SAM" id="Phobius"/>
    </source>
</evidence>
<feature type="transmembrane region" description="Helical" evidence="6">
    <location>
        <begin position="354"/>
        <end position="374"/>
    </location>
</feature>
<evidence type="ECO:0000256" key="4">
    <source>
        <dbReference type="ARBA" id="ARBA00022989"/>
    </source>
</evidence>
<keyword evidence="3 6" id="KW-0812">Transmembrane</keyword>
<name>A0A381YS90_9ZZZZ</name>
<organism evidence="7">
    <name type="scientific">marine metagenome</name>
    <dbReference type="NCBI Taxonomy" id="408172"/>
    <lineage>
        <taxon>unclassified sequences</taxon>
        <taxon>metagenomes</taxon>
        <taxon>ecological metagenomes</taxon>
    </lineage>
</organism>
<dbReference type="InterPro" id="IPR000175">
    <property type="entry name" value="Na/ntran_symport"/>
</dbReference>
<keyword evidence="4 6" id="KW-1133">Transmembrane helix</keyword>
<proteinExistence type="predicted"/>
<feature type="transmembrane region" description="Helical" evidence="6">
    <location>
        <begin position="394"/>
        <end position="417"/>
    </location>
</feature>
<dbReference type="CDD" id="cd10336">
    <property type="entry name" value="SLC6sbd_Tyt1-Like"/>
    <property type="match status" value="1"/>
</dbReference>
<dbReference type="InterPro" id="IPR037272">
    <property type="entry name" value="SNS_sf"/>
</dbReference>
<dbReference type="PANTHER" id="PTHR42948">
    <property type="entry name" value="TRANSPORTER"/>
    <property type="match status" value="1"/>
</dbReference>
<feature type="transmembrane region" description="Helical" evidence="6">
    <location>
        <begin position="224"/>
        <end position="250"/>
    </location>
</feature>
<dbReference type="PROSITE" id="PS00610">
    <property type="entry name" value="NA_NEUROTRAN_SYMP_1"/>
    <property type="match status" value="1"/>
</dbReference>
<feature type="transmembrane region" description="Helical" evidence="6">
    <location>
        <begin position="271"/>
        <end position="291"/>
    </location>
</feature>
<dbReference type="InterPro" id="IPR047218">
    <property type="entry name" value="YocR/YhdH-like"/>
</dbReference>
<dbReference type="Pfam" id="PF00209">
    <property type="entry name" value="SNF"/>
    <property type="match status" value="2"/>
</dbReference>
<feature type="transmembrane region" description="Helical" evidence="6">
    <location>
        <begin position="311"/>
        <end position="334"/>
    </location>
</feature>
<feature type="transmembrane region" description="Helical" evidence="6">
    <location>
        <begin position="99"/>
        <end position="122"/>
    </location>
</feature>
<feature type="transmembrane region" description="Helical" evidence="6">
    <location>
        <begin position="153"/>
        <end position="172"/>
    </location>
</feature>
<evidence type="ECO:0008006" key="8">
    <source>
        <dbReference type="Google" id="ProtNLM"/>
    </source>
</evidence>
<dbReference type="EMBL" id="UINC01018933">
    <property type="protein sequence ID" value="SVA79885.1"/>
    <property type="molecule type" value="Genomic_DNA"/>
</dbReference>
<sequence>MSQPTATEFVHERWSSQNAFVLATVGSAVGLGNIWRFPYIAGQNGGGVFVLVYLLCIACIGIPLLMAELAMGRRGGHSAPATMQRLAADAGRGKFWHSIGWFAVITPMLAITFYGVVAGWSLDYIVLSITGRFDGIDAQASARVFGNLTGSPVRLACWQALFMLLTAIVVARGVRKGLEVATKLLMPVLAALVVLLVLYGAITADFAGALKFLFTPDLAKLNGTVILMALGQAFFSLAIGVGAMITYAAYMPPSVSIPKAAITIAAADTTIALMMGLAIFPLVFASGLAPAEGPGLLFISLPIAFGQMPGGIVFATLFFVLTFIAALTSSIAMLEPIVCWLEEHRGFSRPISTVVLAAGAWLVGLSVVLSFNLWSEIRPLGVFDYFADKTIFDLFDFLTANVMMPVGALLLAAFAGWAMQRESIRQEVGLADGAWYRIWMFLLRFVVPIGIGAILFSNLLAA</sequence>
<dbReference type="PANTHER" id="PTHR42948:SF1">
    <property type="entry name" value="TRANSPORTER"/>
    <property type="match status" value="1"/>
</dbReference>
<dbReference type="PROSITE" id="PS50267">
    <property type="entry name" value="NA_NEUROTRAN_SYMP_3"/>
    <property type="match status" value="1"/>
</dbReference>
<evidence type="ECO:0000256" key="1">
    <source>
        <dbReference type="ARBA" id="ARBA00004141"/>
    </source>
</evidence>
<dbReference type="Gene3D" id="1.20.1740.10">
    <property type="entry name" value="Amino acid/polyamine transporter I"/>
    <property type="match status" value="1"/>
</dbReference>
<dbReference type="GO" id="GO:0016020">
    <property type="term" value="C:membrane"/>
    <property type="evidence" value="ECO:0007669"/>
    <property type="project" value="UniProtKB-SubCell"/>
</dbReference>
<evidence type="ECO:0000256" key="5">
    <source>
        <dbReference type="ARBA" id="ARBA00023136"/>
    </source>
</evidence>